<dbReference type="Proteomes" id="UP000266482">
    <property type="component" value="Unassembled WGS sequence"/>
</dbReference>
<dbReference type="SUPFAM" id="SSF109998">
    <property type="entry name" value="Triger factor/SurA peptide-binding domain-like"/>
    <property type="match status" value="1"/>
</dbReference>
<accession>A0A3A1UUU3</accession>
<dbReference type="Pfam" id="PF13624">
    <property type="entry name" value="SurA_N_3"/>
    <property type="match status" value="1"/>
</dbReference>
<dbReference type="AlphaFoldDB" id="A0A3A1UUU3"/>
<keyword evidence="3" id="KW-1185">Reference proteome</keyword>
<organism evidence="2 3">
    <name type="scientific">Paenibacillus nanensis</name>
    <dbReference type="NCBI Taxonomy" id="393251"/>
    <lineage>
        <taxon>Bacteria</taxon>
        <taxon>Bacillati</taxon>
        <taxon>Bacillota</taxon>
        <taxon>Bacilli</taxon>
        <taxon>Bacillales</taxon>
        <taxon>Paenibacillaceae</taxon>
        <taxon>Paenibacillus</taxon>
    </lineage>
</organism>
<protein>
    <submittedName>
        <fullName evidence="2">Uncharacterized protein</fullName>
    </submittedName>
</protein>
<dbReference type="OrthoDB" id="2660811at2"/>
<feature type="chain" id="PRO_5017344063" evidence="1">
    <location>
        <begin position="24"/>
        <end position="219"/>
    </location>
</feature>
<comment type="caution">
    <text evidence="2">The sequence shown here is derived from an EMBL/GenBank/DDBJ whole genome shotgun (WGS) entry which is preliminary data.</text>
</comment>
<sequence>MGKRKIFVLAIVGIALIAGIAAAAHASTAKRTLAEKEAIIEKAFHEMKSKKDRVSGYVAEGPDIKITQERFLFYKANLELQNELHPATSSLMTDGEMLDVLIKKELAVLDAIKRGIAVTESEIEEAIRYQRDTLEHATGEDGEFVQDLMKNRIRMTGMSEDQFWTSELIKDEYRKSIYLGKIFTALKSEGQIHDMKGFAKYEDDLLQSQRETLVINLSN</sequence>
<keyword evidence="1" id="KW-0732">Signal</keyword>
<name>A0A3A1UUU3_9BACL</name>
<dbReference type="InterPro" id="IPR027304">
    <property type="entry name" value="Trigger_fact/SurA_dom_sf"/>
</dbReference>
<dbReference type="EMBL" id="QXQA01000011">
    <property type="protein sequence ID" value="RIX51211.1"/>
    <property type="molecule type" value="Genomic_DNA"/>
</dbReference>
<gene>
    <name evidence="2" type="ORF">D3P08_17190</name>
</gene>
<proteinExistence type="predicted"/>
<dbReference type="RefSeq" id="WP_119600944.1">
    <property type="nucleotide sequence ID" value="NZ_QXQA01000011.1"/>
</dbReference>
<evidence type="ECO:0000256" key="1">
    <source>
        <dbReference type="SAM" id="SignalP"/>
    </source>
</evidence>
<evidence type="ECO:0000313" key="2">
    <source>
        <dbReference type="EMBL" id="RIX51211.1"/>
    </source>
</evidence>
<reference evidence="2 3" key="1">
    <citation type="submission" date="2018-09" db="EMBL/GenBank/DDBJ databases">
        <title>Paenibacillus aracenensis nov. sp. isolated from a cave in southern Spain.</title>
        <authorList>
            <person name="Jurado V."/>
            <person name="Gutierrez-Patricio S."/>
            <person name="Gonzalez-Pimentel J.L."/>
            <person name="Miller A.Z."/>
            <person name="Laiz L."/>
            <person name="Saiz-Jimenez C."/>
        </authorList>
    </citation>
    <scope>NUCLEOTIDE SEQUENCE [LARGE SCALE GENOMIC DNA]</scope>
    <source>
        <strain evidence="2 3">DSM 22867</strain>
    </source>
</reference>
<feature type="signal peptide" evidence="1">
    <location>
        <begin position="1"/>
        <end position="23"/>
    </location>
</feature>
<evidence type="ECO:0000313" key="3">
    <source>
        <dbReference type="Proteomes" id="UP000266482"/>
    </source>
</evidence>